<dbReference type="Gene3D" id="2.40.50.40">
    <property type="match status" value="1"/>
</dbReference>
<keyword evidence="2" id="KW-0202">Cytokine</keyword>
<accession>A0A8C0E518</accession>
<dbReference type="GO" id="GO:0061844">
    <property type="term" value="P:antimicrobial humoral immune response mediated by antimicrobial peptide"/>
    <property type="evidence" value="ECO:0007669"/>
    <property type="project" value="TreeGrafter"/>
</dbReference>
<dbReference type="SUPFAM" id="SSF54117">
    <property type="entry name" value="Interleukin 8-like chemokines"/>
    <property type="match status" value="1"/>
</dbReference>
<dbReference type="AlphaFoldDB" id="A0A8C0E518"/>
<dbReference type="SMART" id="SM00199">
    <property type="entry name" value="SCY"/>
    <property type="match status" value="1"/>
</dbReference>
<dbReference type="InterPro" id="IPR036048">
    <property type="entry name" value="Interleukin_8-like_sf"/>
</dbReference>
<dbReference type="PANTHER" id="PTHR12015:SF77">
    <property type="entry name" value="C-C MOTIF CHEMOKINE 15"/>
    <property type="match status" value="1"/>
</dbReference>
<dbReference type="GO" id="GO:0070098">
    <property type="term" value="P:chemokine-mediated signaling pathway"/>
    <property type="evidence" value="ECO:0007669"/>
    <property type="project" value="TreeGrafter"/>
</dbReference>
<dbReference type="FunFam" id="2.40.50.40:FF:000002">
    <property type="entry name" value="C-C motif chemokine"/>
    <property type="match status" value="1"/>
</dbReference>
<feature type="domain" description="Chemokine interleukin-8-like" evidence="3">
    <location>
        <begin position="42"/>
        <end position="100"/>
    </location>
</feature>
<dbReference type="GeneTree" id="ENSGT00940000165476"/>
<name>A0A8C0E518_BALMU</name>
<dbReference type="CDD" id="cd00272">
    <property type="entry name" value="Chemokine_CC"/>
    <property type="match status" value="1"/>
</dbReference>
<proteinExistence type="inferred from homology"/>
<protein>
    <recommendedName>
        <fullName evidence="3">Chemokine interleukin-8-like domain-containing protein</fullName>
    </recommendedName>
</protein>
<comment type="similarity">
    <text evidence="1">Belongs to the intercrine beta (chemokine CC) family.</text>
</comment>
<organism evidence="4">
    <name type="scientific">Balaenoptera musculus</name>
    <name type="common">Blue whale</name>
    <dbReference type="NCBI Taxonomy" id="9771"/>
    <lineage>
        <taxon>Eukaryota</taxon>
        <taxon>Metazoa</taxon>
        <taxon>Chordata</taxon>
        <taxon>Craniata</taxon>
        <taxon>Vertebrata</taxon>
        <taxon>Euteleostomi</taxon>
        <taxon>Mammalia</taxon>
        <taxon>Eutheria</taxon>
        <taxon>Laurasiatheria</taxon>
        <taxon>Artiodactyla</taxon>
        <taxon>Whippomorpha</taxon>
        <taxon>Cetacea</taxon>
        <taxon>Mysticeti</taxon>
        <taxon>Balaenopteridae</taxon>
        <taxon>Balaenoptera</taxon>
    </lineage>
</organism>
<dbReference type="GO" id="GO:0048020">
    <property type="term" value="F:CCR chemokine receptor binding"/>
    <property type="evidence" value="ECO:0007669"/>
    <property type="project" value="TreeGrafter"/>
</dbReference>
<dbReference type="Pfam" id="PF00048">
    <property type="entry name" value="IL8"/>
    <property type="match status" value="1"/>
</dbReference>
<evidence type="ECO:0000256" key="2">
    <source>
        <dbReference type="ARBA" id="ARBA00022514"/>
    </source>
</evidence>
<evidence type="ECO:0000313" key="4">
    <source>
        <dbReference type="Ensembl" id="ENSBMSP00010029828.1"/>
    </source>
</evidence>
<dbReference type="InterPro" id="IPR001811">
    <property type="entry name" value="Chemokine_IL8-like_dom"/>
</dbReference>
<dbReference type="InterPro" id="IPR039809">
    <property type="entry name" value="Chemokine_b/g/d"/>
</dbReference>
<dbReference type="GO" id="GO:0005615">
    <property type="term" value="C:extracellular space"/>
    <property type="evidence" value="ECO:0007669"/>
    <property type="project" value="UniProtKB-KW"/>
</dbReference>
<dbReference type="GO" id="GO:0008009">
    <property type="term" value="F:chemokine activity"/>
    <property type="evidence" value="ECO:0007669"/>
    <property type="project" value="InterPro"/>
</dbReference>
<dbReference type="GO" id="GO:0030335">
    <property type="term" value="P:positive regulation of cell migration"/>
    <property type="evidence" value="ECO:0007669"/>
    <property type="project" value="TreeGrafter"/>
</dbReference>
<evidence type="ECO:0000259" key="3">
    <source>
        <dbReference type="SMART" id="SM00199"/>
    </source>
</evidence>
<evidence type="ECO:0000256" key="1">
    <source>
        <dbReference type="ARBA" id="ARBA00010868"/>
    </source>
</evidence>
<dbReference type="Ensembl" id="ENSBMST00010032836.1">
    <property type="protein sequence ID" value="ENSBMSP00010029828.1"/>
    <property type="gene ID" value="ENSBMSG00010021627.1"/>
</dbReference>
<dbReference type="GO" id="GO:0006954">
    <property type="term" value="P:inflammatory response"/>
    <property type="evidence" value="ECO:0007669"/>
    <property type="project" value="TreeGrafter"/>
</dbReference>
<reference evidence="4" key="1">
    <citation type="submission" date="2023-09" db="UniProtKB">
        <authorList>
            <consortium name="Ensembl"/>
        </authorList>
    </citation>
    <scope>IDENTIFICATION</scope>
</reference>
<dbReference type="PANTHER" id="PTHR12015">
    <property type="entry name" value="SMALL INDUCIBLE CYTOKINE A"/>
    <property type="match status" value="1"/>
</dbReference>
<sequence length="139" mass="15857">MPNLKSEHSIAQGGKILLRYIFKNSQQVQILTLSLAVGFHRPTDCCMSYTSRNIRCAFMKDYVETTSACSRPAIIFITKREQRVCANPRDERVQKCVLDLKLRSALKDPRTLFLEKGYLESAPSPPSLFPRLPPRWALA</sequence>